<name>A0A0H2MCM3_VARPD</name>
<dbReference type="InterPro" id="IPR009752">
    <property type="entry name" value="Phage_Mu_GpJ"/>
</dbReference>
<dbReference type="Pfam" id="PF07030">
    <property type="entry name" value="Phage_Mu_Gp36"/>
    <property type="match status" value="1"/>
</dbReference>
<organism evidence="1 2">
    <name type="scientific">Variovorax paradoxus</name>
    <dbReference type="NCBI Taxonomy" id="34073"/>
    <lineage>
        <taxon>Bacteria</taxon>
        <taxon>Pseudomonadati</taxon>
        <taxon>Pseudomonadota</taxon>
        <taxon>Betaproteobacteria</taxon>
        <taxon>Burkholderiales</taxon>
        <taxon>Comamonadaceae</taxon>
        <taxon>Variovorax</taxon>
    </lineage>
</organism>
<evidence type="ECO:0000313" key="2">
    <source>
        <dbReference type="Proteomes" id="UP000035170"/>
    </source>
</evidence>
<reference evidence="1 2" key="1">
    <citation type="submission" date="2015-03" db="EMBL/GenBank/DDBJ databases">
        <title>Genome sequence of Variovorax paradoxus TBEA6.</title>
        <authorList>
            <person name="Poehlein A."/>
            <person name="Schuldes J."/>
            <person name="Wuebbeler J.H."/>
            <person name="Hiessl S."/>
            <person name="Steinbuechel A."/>
            <person name="Daniel R."/>
        </authorList>
    </citation>
    <scope>NUCLEOTIDE SEQUENCE [LARGE SCALE GENOMIC DNA]</scope>
    <source>
        <strain evidence="1 2">TBEA6</strain>
    </source>
</reference>
<proteinExistence type="predicted"/>
<evidence type="ECO:0008006" key="3">
    <source>
        <dbReference type="Google" id="ProtNLM"/>
    </source>
</evidence>
<sequence>MPYATPARFIESYGLEETVQLLADEEKLLTAQLLKDALAGSWTGDPTQEERDAATAAVERFMRKLETQSNVMDGYLRPAVVLPLSAEDANAGTLEECCLALTRCALSDDADNSTEQMAGCCKDWRSWLRDIANGKVKLAGAGGQAVPQSGGTRTGQSKTMYQWPGHGIGSFGGRS</sequence>
<evidence type="ECO:0000313" key="1">
    <source>
        <dbReference type="EMBL" id="KLN54725.1"/>
    </source>
</evidence>
<accession>A0A0H2MCM3</accession>
<comment type="caution">
    <text evidence="1">The sequence shown here is derived from an EMBL/GenBank/DDBJ whole genome shotgun (WGS) entry which is preliminary data.</text>
</comment>
<gene>
    <name evidence="1" type="ORF">VPARA_40290</name>
</gene>
<protein>
    <recommendedName>
        <fullName evidence="3">DUF1320 domain-containing protein</fullName>
    </recommendedName>
</protein>
<dbReference type="Proteomes" id="UP000035170">
    <property type="component" value="Unassembled WGS sequence"/>
</dbReference>
<dbReference type="EMBL" id="JZWI01000021">
    <property type="protein sequence ID" value="KLN54725.1"/>
    <property type="molecule type" value="Genomic_DNA"/>
</dbReference>
<dbReference type="AlphaFoldDB" id="A0A0H2MCM3"/>
<dbReference type="PATRIC" id="fig|34073.19.peg.4125"/>
<dbReference type="RefSeq" id="WP_053063289.1">
    <property type="nucleotide sequence ID" value="NZ_JZWI01000021.1"/>
</dbReference>
<keyword evidence="2" id="KW-1185">Reference proteome</keyword>